<dbReference type="OrthoDB" id="2960123at2759"/>
<keyword evidence="2" id="KW-1185">Reference proteome</keyword>
<evidence type="ECO:0000313" key="2">
    <source>
        <dbReference type="Proteomes" id="UP000219338"/>
    </source>
</evidence>
<dbReference type="Proteomes" id="UP000219338">
    <property type="component" value="Unassembled WGS sequence"/>
</dbReference>
<accession>A0A284RUW5</accession>
<proteinExistence type="predicted"/>
<organism evidence="1 2">
    <name type="scientific">Armillaria ostoyae</name>
    <name type="common">Armillaria root rot fungus</name>
    <dbReference type="NCBI Taxonomy" id="47428"/>
    <lineage>
        <taxon>Eukaryota</taxon>
        <taxon>Fungi</taxon>
        <taxon>Dikarya</taxon>
        <taxon>Basidiomycota</taxon>
        <taxon>Agaricomycotina</taxon>
        <taxon>Agaricomycetes</taxon>
        <taxon>Agaricomycetidae</taxon>
        <taxon>Agaricales</taxon>
        <taxon>Marasmiineae</taxon>
        <taxon>Physalacriaceae</taxon>
        <taxon>Armillaria</taxon>
    </lineage>
</organism>
<reference evidence="1" key="1">
    <citation type="submission" date="2017-01" db="EMBL/GenBank/DDBJ databases">
        <authorList>
            <person name="Mah S.A."/>
            <person name="Swanson W.J."/>
            <person name="Moy G.W."/>
            <person name="Vacquier V.D."/>
        </authorList>
    </citation>
    <scope>NUCLEOTIDE SEQUENCE [LARGE SCALE GENOMIC DNA]</scope>
    <source>
        <strain evidence="1">C18/9</strain>
    </source>
</reference>
<name>A0A284RUW5_ARMOS</name>
<protein>
    <submittedName>
        <fullName evidence="1">Uncharacterized protein</fullName>
    </submittedName>
</protein>
<dbReference type="EMBL" id="FUEG01000017">
    <property type="protein sequence ID" value="SJL12566.1"/>
    <property type="molecule type" value="Genomic_DNA"/>
</dbReference>
<gene>
    <name evidence="1" type="ORF">ARMOST_15994</name>
</gene>
<dbReference type="AlphaFoldDB" id="A0A284RUW5"/>
<evidence type="ECO:0000313" key="1">
    <source>
        <dbReference type="EMBL" id="SJL12566.1"/>
    </source>
</evidence>
<sequence length="180" mass="21076">MDRIRLATCLSVPTAELDLSLDVAFLDLQIRLDAFEDSKILKNIPWPISLIGIEVDEKTMKLQWEKTEPTEQKEVSFLDHFSKSLSLQDIDPKPKKPPTWEKELQFLEVFSESLCPQNVDIEIDYLTRIQDAFDMGEWAKNDFMQKPEENYVRERVFLVKQEIDRVVDMALKKKLLASSR</sequence>